<evidence type="ECO:0000256" key="2">
    <source>
        <dbReference type="ARBA" id="ARBA00022946"/>
    </source>
</evidence>
<evidence type="ECO:0008006" key="5">
    <source>
        <dbReference type="Google" id="ProtNLM"/>
    </source>
</evidence>
<dbReference type="GO" id="GO:0009451">
    <property type="term" value="P:RNA modification"/>
    <property type="evidence" value="ECO:0007669"/>
    <property type="project" value="InterPro"/>
</dbReference>
<feature type="compositionally biased region" description="Pro residues" evidence="3">
    <location>
        <begin position="102"/>
        <end position="131"/>
    </location>
</feature>
<feature type="compositionally biased region" description="Gly residues" evidence="3">
    <location>
        <begin position="184"/>
        <end position="198"/>
    </location>
</feature>
<dbReference type="NCBIfam" id="TIGR00756">
    <property type="entry name" value="PPR"/>
    <property type="match status" value="1"/>
</dbReference>
<keyword evidence="2" id="KW-0809">Transit peptide</keyword>
<proteinExistence type="predicted"/>
<feature type="compositionally biased region" description="Basic and acidic residues" evidence="3">
    <location>
        <begin position="168"/>
        <end position="177"/>
    </location>
</feature>
<dbReference type="InterPro" id="IPR002885">
    <property type="entry name" value="PPR_rpt"/>
</dbReference>
<reference evidence="4" key="1">
    <citation type="submission" date="2020-07" db="EMBL/GenBank/DDBJ databases">
        <authorList>
            <person name="Lin J."/>
        </authorList>
    </citation>
    <scope>NUCLEOTIDE SEQUENCE</scope>
</reference>
<dbReference type="Gene3D" id="1.25.40.10">
    <property type="entry name" value="Tetratricopeptide repeat domain"/>
    <property type="match status" value="1"/>
</dbReference>
<sequence length="298" mass="30849">MAVRAYGALLDGILAARDAGALRRAHGRLVAVGLAPHPFLRCKLLSAYAACSRPAEAHLLLSFLSSSHRRPPLFALNSLLRSSPPPPPPSASSAACSSSAPAPTPAPSPPRSPPPPPPSASPASSTPPPSSPASSATPSSPLPHLRLLPRRRPRLRPPRARRNAAEGPHPRRVDGHDRRVRGPRAGGGGGGDLRAGGRGGRRRGGGDGGAGGVRAAGMVAAARRVFARLGRPALQHYTCMVDVLGRAGLVEEAEALIAGMETEPDDALWATLLGACRMHARLDVAERVANRVYGLKLA</sequence>
<dbReference type="InterPro" id="IPR046960">
    <property type="entry name" value="PPR_At4g14850-like_plant"/>
</dbReference>
<feature type="compositionally biased region" description="Basic residues" evidence="3">
    <location>
        <begin position="147"/>
        <end position="162"/>
    </location>
</feature>
<feature type="region of interest" description="Disordered" evidence="3">
    <location>
        <begin position="79"/>
        <end position="212"/>
    </location>
</feature>
<dbReference type="PANTHER" id="PTHR47926">
    <property type="entry name" value="PENTATRICOPEPTIDE REPEAT-CONTAINING PROTEIN"/>
    <property type="match status" value="1"/>
</dbReference>
<evidence type="ECO:0000256" key="1">
    <source>
        <dbReference type="ARBA" id="ARBA00022737"/>
    </source>
</evidence>
<dbReference type="EMBL" id="CAJEUB010000056">
    <property type="protein sequence ID" value="CAD1847545.1"/>
    <property type="molecule type" value="Genomic_DNA"/>
</dbReference>
<evidence type="ECO:0000313" key="4">
    <source>
        <dbReference type="EMBL" id="CAD1847545.1"/>
    </source>
</evidence>
<gene>
    <name evidence="4" type="ORF">CB5_LOCUS30756</name>
</gene>
<name>A0A6V7QXR5_ANACO</name>
<dbReference type="AlphaFoldDB" id="A0A6V7QXR5"/>
<protein>
    <recommendedName>
        <fullName evidence="5">Pentatricopeptide repeat-containing protein</fullName>
    </recommendedName>
</protein>
<evidence type="ECO:0000256" key="3">
    <source>
        <dbReference type="SAM" id="MobiDB-lite"/>
    </source>
</evidence>
<dbReference type="InterPro" id="IPR011990">
    <property type="entry name" value="TPR-like_helical_dom_sf"/>
</dbReference>
<feature type="compositionally biased region" description="Low complexity" evidence="3">
    <location>
        <begin position="91"/>
        <end position="101"/>
    </location>
</feature>
<organism evidence="4">
    <name type="scientific">Ananas comosus var. bracteatus</name>
    <name type="common">red pineapple</name>
    <dbReference type="NCBI Taxonomy" id="296719"/>
    <lineage>
        <taxon>Eukaryota</taxon>
        <taxon>Viridiplantae</taxon>
        <taxon>Streptophyta</taxon>
        <taxon>Embryophyta</taxon>
        <taxon>Tracheophyta</taxon>
        <taxon>Spermatophyta</taxon>
        <taxon>Magnoliopsida</taxon>
        <taxon>Liliopsida</taxon>
        <taxon>Poales</taxon>
        <taxon>Bromeliaceae</taxon>
        <taxon>Bromelioideae</taxon>
        <taxon>Ananas</taxon>
    </lineage>
</organism>
<keyword evidence="1" id="KW-0677">Repeat</keyword>
<feature type="compositionally biased region" description="Low complexity" evidence="3">
    <location>
        <begin position="132"/>
        <end position="146"/>
    </location>
</feature>
<dbReference type="GO" id="GO:0003723">
    <property type="term" value="F:RNA binding"/>
    <property type="evidence" value="ECO:0007669"/>
    <property type="project" value="InterPro"/>
</dbReference>
<accession>A0A6V7QXR5</accession>